<dbReference type="AlphaFoldDB" id="A0A0F9K290"/>
<feature type="non-terminal residue" evidence="1">
    <location>
        <position position="606"/>
    </location>
</feature>
<evidence type="ECO:0000313" key="1">
    <source>
        <dbReference type="EMBL" id="KKM05303.1"/>
    </source>
</evidence>
<proteinExistence type="predicted"/>
<protein>
    <submittedName>
        <fullName evidence="1">Uncharacterized protein</fullName>
    </submittedName>
</protein>
<accession>A0A0F9K290</accession>
<reference evidence="1" key="1">
    <citation type="journal article" date="2015" name="Nature">
        <title>Complex archaea that bridge the gap between prokaryotes and eukaryotes.</title>
        <authorList>
            <person name="Spang A."/>
            <person name="Saw J.H."/>
            <person name="Jorgensen S.L."/>
            <person name="Zaremba-Niedzwiedzka K."/>
            <person name="Martijn J."/>
            <person name="Lind A.E."/>
            <person name="van Eijk R."/>
            <person name="Schleper C."/>
            <person name="Guy L."/>
            <person name="Ettema T.J."/>
        </authorList>
    </citation>
    <scope>NUCLEOTIDE SEQUENCE</scope>
</reference>
<dbReference type="EMBL" id="LAZR01016252">
    <property type="protein sequence ID" value="KKM05303.1"/>
    <property type="molecule type" value="Genomic_DNA"/>
</dbReference>
<name>A0A0F9K290_9ZZZZ</name>
<sequence>MAVATFEQLRKTRSVPSFDNLRGDFAKPPTEKETDFERWVSGEDPLTIPYLPPSVKAQIGPRLESEEFRNNMWFALKYNVPTEVMEQVGAGIILDTGFNPAQSTPQQRGFFGKIAESWRRGSSEITADISVYEAAFEGRGDEKRAIALSGKLREKDQLDPIDGHFMADLVYSGVRVLPGMGKGYWSAIDEAFTGMVGGAVIAAVAGQAPPLTVAPEEILTIPAGAVAGTKAGLMVGSTHFWYKQGAGSMYMAMQEAGYDKEVSKHVAGIAAVPYAIVELLQVSKLTPGLRRTLLNTGKKSMLKAVAGAIKRHGTTWGEEVFEEIVQEVIQIVAEDMAGVLSDKLKLPKGIGEFLIRRGQRIWETTKGAAKAMALLPLPGTTIDVISGVRGTKVVEPEAIEPPPVVAEKAPEPPVQLSEAEIAPAVEERATTPERLLSRIEESEEADIVLVDKLIGTEITAKPEKHAQPESFAGKLRALLGNEVWDNMDTVEGAILLDYLDAKVADRDITLEGFLKKKAEALAPTEPIAPPKEKITAPTEAESLAKELEISLKLTPERALRVAKKRLALDIKEEELTKTEESAIAKLEAEIEEPFEIVRVKGVGFVI</sequence>
<comment type="caution">
    <text evidence="1">The sequence shown here is derived from an EMBL/GenBank/DDBJ whole genome shotgun (WGS) entry which is preliminary data.</text>
</comment>
<gene>
    <name evidence="1" type="ORF">LCGC14_1755500</name>
</gene>
<organism evidence="1">
    <name type="scientific">marine sediment metagenome</name>
    <dbReference type="NCBI Taxonomy" id="412755"/>
    <lineage>
        <taxon>unclassified sequences</taxon>
        <taxon>metagenomes</taxon>
        <taxon>ecological metagenomes</taxon>
    </lineage>
</organism>